<protein>
    <recommendedName>
        <fullName evidence="6">Malectin-like domain-containing protein</fullName>
    </recommendedName>
</protein>
<organism evidence="7 8">
    <name type="scientific">Morella rubra</name>
    <name type="common">Chinese bayberry</name>
    <dbReference type="NCBI Taxonomy" id="262757"/>
    <lineage>
        <taxon>Eukaryota</taxon>
        <taxon>Viridiplantae</taxon>
        <taxon>Streptophyta</taxon>
        <taxon>Embryophyta</taxon>
        <taxon>Tracheophyta</taxon>
        <taxon>Spermatophyta</taxon>
        <taxon>Magnoliopsida</taxon>
        <taxon>eudicotyledons</taxon>
        <taxon>Gunneridae</taxon>
        <taxon>Pentapetalae</taxon>
        <taxon>rosids</taxon>
        <taxon>fabids</taxon>
        <taxon>Fagales</taxon>
        <taxon>Myricaceae</taxon>
        <taxon>Morella</taxon>
    </lineage>
</organism>
<evidence type="ECO:0000256" key="4">
    <source>
        <dbReference type="ARBA" id="ARBA00022989"/>
    </source>
</evidence>
<evidence type="ECO:0000256" key="2">
    <source>
        <dbReference type="ARBA" id="ARBA00022692"/>
    </source>
</evidence>
<comment type="subcellular location">
    <subcellularLocation>
        <location evidence="1">Membrane</location>
        <topology evidence="1">Single-pass membrane protein</topology>
    </subcellularLocation>
</comment>
<accession>A0A6A1W9H9</accession>
<proteinExistence type="predicted"/>
<dbReference type="InterPro" id="IPR024788">
    <property type="entry name" value="Malectin-like_Carb-bd_dom"/>
</dbReference>
<evidence type="ECO:0000256" key="5">
    <source>
        <dbReference type="ARBA" id="ARBA00023136"/>
    </source>
</evidence>
<keyword evidence="4" id="KW-1133">Transmembrane helix</keyword>
<dbReference type="PANTHER" id="PTHR45631">
    <property type="entry name" value="OS07G0107800 PROTEIN-RELATED"/>
    <property type="match status" value="1"/>
</dbReference>
<dbReference type="Proteomes" id="UP000516437">
    <property type="component" value="Chromosome 3"/>
</dbReference>
<dbReference type="OrthoDB" id="2017114at2759"/>
<feature type="domain" description="Malectin-like" evidence="6">
    <location>
        <begin position="28"/>
        <end position="127"/>
    </location>
</feature>
<dbReference type="AlphaFoldDB" id="A0A6A1W9H9"/>
<evidence type="ECO:0000313" key="7">
    <source>
        <dbReference type="EMBL" id="KAB1219450.1"/>
    </source>
</evidence>
<reference evidence="7 8" key="1">
    <citation type="journal article" date="2019" name="Plant Biotechnol. J.">
        <title>The red bayberry genome and genetic basis of sex determination.</title>
        <authorList>
            <person name="Jia H.M."/>
            <person name="Jia H.J."/>
            <person name="Cai Q.L."/>
            <person name="Wang Y."/>
            <person name="Zhao H.B."/>
            <person name="Yang W.F."/>
            <person name="Wang G.Y."/>
            <person name="Li Y.H."/>
            <person name="Zhan D.L."/>
            <person name="Shen Y.T."/>
            <person name="Niu Q.F."/>
            <person name="Chang L."/>
            <person name="Qiu J."/>
            <person name="Zhao L."/>
            <person name="Xie H.B."/>
            <person name="Fu W.Y."/>
            <person name="Jin J."/>
            <person name="Li X.W."/>
            <person name="Jiao Y."/>
            <person name="Zhou C.C."/>
            <person name="Tu T."/>
            <person name="Chai C.Y."/>
            <person name="Gao J.L."/>
            <person name="Fan L.J."/>
            <person name="van de Weg E."/>
            <person name="Wang J.Y."/>
            <person name="Gao Z.S."/>
        </authorList>
    </citation>
    <scope>NUCLEOTIDE SEQUENCE [LARGE SCALE GENOMIC DNA]</scope>
    <source>
        <tissue evidence="7">Leaves</tissue>
    </source>
</reference>
<evidence type="ECO:0000313" key="8">
    <source>
        <dbReference type="Proteomes" id="UP000516437"/>
    </source>
</evidence>
<keyword evidence="2" id="KW-0812">Transmembrane</keyword>
<dbReference type="GO" id="GO:0016020">
    <property type="term" value="C:membrane"/>
    <property type="evidence" value="ECO:0007669"/>
    <property type="project" value="UniProtKB-SubCell"/>
</dbReference>
<dbReference type="PANTHER" id="PTHR45631:SF197">
    <property type="entry name" value="TYROSINE KINASE FAMILY PROTEIN"/>
    <property type="match status" value="1"/>
</dbReference>
<evidence type="ECO:0000259" key="6">
    <source>
        <dbReference type="Pfam" id="PF12819"/>
    </source>
</evidence>
<name>A0A6A1W9H9_9ROSI</name>
<evidence type="ECO:0000256" key="1">
    <source>
        <dbReference type="ARBA" id="ARBA00004167"/>
    </source>
</evidence>
<gene>
    <name evidence="7" type="ORF">CJ030_MR3G001067</name>
</gene>
<dbReference type="Pfam" id="PF12819">
    <property type="entry name" value="Malectin_like"/>
    <property type="match status" value="1"/>
</dbReference>
<evidence type="ECO:0000256" key="3">
    <source>
        <dbReference type="ARBA" id="ARBA00022729"/>
    </source>
</evidence>
<keyword evidence="3" id="KW-0732">Signal</keyword>
<dbReference type="EMBL" id="RXIC02000021">
    <property type="protein sequence ID" value="KAB1219450.1"/>
    <property type="molecule type" value="Genomic_DNA"/>
</dbReference>
<comment type="caution">
    <text evidence="7">The sequence shown here is derived from an EMBL/GenBank/DDBJ whole genome shotgun (WGS) entry which is preliminary data.</text>
</comment>
<sequence length="127" mass="13929">MGGSHPGLLPPASAPDAGRKLANGFISIDCGLPENTSYQEETISGINYISDTTVVDTGLSRCISPEIKDTKKQYVWHLRSFPEGIRNYYTINNITGGNKYLIGAVFLYVNYDGEDKLPEFDLHLGAN</sequence>
<keyword evidence="8" id="KW-1185">Reference proteome</keyword>
<keyword evidence="5" id="KW-0472">Membrane</keyword>